<dbReference type="Proteomes" id="UP000196102">
    <property type="component" value="Unassembled WGS sequence"/>
</dbReference>
<evidence type="ECO:0000256" key="3">
    <source>
        <dbReference type="ARBA" id="ARBA00022989"/>
    </source>
</evidence>
<organism evidence="8 9">
    <name type="scientific">Nonlabens dokdonensis</name>
    <dbReference type="NCBI Taxonomy" id="328515"/>
    <lineage>
        <taxon>Bacteria</taxon>
        <taxon>Pseudomonadati</taxon>
        <taxon>Bacteroidota</taxon>
        <taxon>Flavobacteriia</taxon>
        <taxon>Flavobacteriales</taxon>
        <taxon>Flavobacteriaceae</taxon>
        <taxon>Nonlabens</taxon>
    </lineage>
</organism>
<evidence type="ECO:0000313" key="9">
    <source>
        <dbReference type="Proteomes" id="UP000196102"/>
    </source>
</evidence>
<evidence type="ECO:0000256" key="5">
    <source>
        <dbReference type="SAM" id="Phobius"/>
    </source>
</evidence>
<protein>
    <submittedName>
        <fullName evidence="8">S-adenosyl-L-homocysteine hydrolase</fullName>
    </submittedName>
</protein>
<gene>
    <name evidence="8" type="ORF">A9Q93_06410</name>
</gene>
<dbReference type="Pfam" id="PF05154">
    <property type="entry name" value="TM2"/>
    <property type="match status" value="1"/>
</dbReference>
<reference evidence="9" key="1">
    <citation type="journal article" date="2017" name="Proc. Natl. Acad. Sci. U.S.A.">
        <title>Simulation of Deepwater Horizon oil plume reveals substrate specialization within a complex community of hydrocarbon-degraders.</title>
        <authorList>
            <person name="Hu P."/>
            <person name="Dubinsky E.A."/>
            <person name="Probst A.J."/>
            <person name="Wang J."/>
            <person name="Sieber C.M.K."/>
            <person name="Tom L.M."/>
            <person name="Gardinali P."/>
            <person name="Banfield J.F."/>
            <person name="Atlas R.M."/>
            <person name="Andersen G.L."/>
        </authorList>
    </citation>
    <scope>NUCLEOTIDE SEQUENCE [LARGE SCALE GENOMIC DNA]</scope>
</reference>
<evidence type="ECO:0000259" key="7">
    <source>
        <dbReference type="Pfam" id="PF05154"/>
    </source>
</evidence>
<dbReference type="RefSeq" id="WP_303686575.1">
    <property type="nucleotide sequence ID" value="NZ_CAJXYO010000010.1"/>
</dbReference>
<dbReference type="GO" id="GO:0016787">
    <property type="term" value="F:hydrolase activity"/>
    <property type="evidence" value="ECO:0007669"/>
    <property type="project" value="UniProtKB-KW"/>
</dbReference>
<name>A0A1Z8AZM8_9FLAO</name>
<keyword evidence="6" id="KW-0732">Signal</keyword>
<dbReference type="InterPro" id="IPR007829">
    <property type="entry name" value="TM2"/>
</dbReference>
<accession>A0A1Z8AZM8</accession>
<evidence type="ECO:0000256" key="2">
    <source>
        <dbReference type="ARBA" id="ARBA00022692"/>
    </source>
</evidence>
<feature type="signal peptide" evidence="6">
    <location>
        <begin position="1"/>
        <end position="20"/>
    </location>
</feature>
<feature type="chain" id="PRO_5011989611" evidence="6">
    <location>
        <begin position="21"/>
        <end position="118"/>
    </location>
</feature>
<feature type="transmembrane region" description="Helical" evidence="5">
    <location>
        <begin position="86"/>
        <end position="105"/>
    </location>
</feature>
<evidence type="ECO:0000256" key="1">
    <source>
        <dbReference type="ARBA" id="ARBA00004141"/>
    </source>
</evidence>
<dbReference type="EMBL" id="MAAX01000103">
    <property type="protein sequence ID" value="OUS15776.1"/>
    <property type="molecule type" value="Genomic_DNA"/>
</dbReference>
<dbReference type="AlphaFoldDB" id="A0A1Z8AZM8"/>
<keyword evidence="4 5" id="KW-0472">Membrane</keyword>
<keyword evidence="8" id="KW-0378">Hydrolase</keyword>
<keyword evidence="3 5" id="KW-1133">Transmembrane helix</keyword>
<proteinExistence type="predicted"/>
<evidence type="ECO:0000256" key="4">
    <source>
        <dbReference type="ARBA" id="ARBA00023136"/>
    </source>
</evidence>
<feature type="transmembrane region" description="Helical" evidence="5">
    <location>
        <begin position="52"/>
        <end position="74"/>
    </location>
</feature>
<dbReference type="GO" id="GO:0016020">
    <property type="term" value="C:membrane"/>
    <property type="evidence" value="ECO:0007669"/>
    <property type="project" value="UniProtKB-SubCell"/>
</dbReference>
<feature type="domain" description="TM2" evidence="7">
    <location>
        <begin position="61"/>
        <end position="108"/>
    </location>
</feature>
<comment type="caution">
    <text evidence="8">The sequence shown here is derived from an EMBL/GenBank/DDBJ whole genome shotgun (WGS) entry which is preliminary data.</text>
</comment>
<evidence type="ECO:0000313" key="8">
    <source>
        <dbReference type="EMBL" id="OUS15776.1"/>
    </source>
</evidence>
<sequence>MKTKLTLVLMSLFMMIGSFAYASFPVERQVTTKVVQLENGTTMEETSTSLTTPAAVVWSEDQTIATLLFVFLWPFAAHRWFLRSPIGWNILFILTFGGLGIWALVDLIDILTGNYPGL</sequence>
<evidence type="ECO:0000256" key="6">
    <source>
        <dbReference type="SAM" id="SignalP"/>
    </source>
</evidence>
<comment type="subcellular location">
    <subcellularLocation>
        <location evidence="1">Membrane</location>
        <topology evidence="1">Multi-pass membrane protein</topology>
    </subcellularLocation>
</comment>
<keyword evidence="2 5" id="KW-0812">Transmembrane</keyword>